<feature type="signal peptide" evidence="1">
    <location>
        <begin position="1"/>
        <end position="23"/>
    </location>
</feature>
<dbReference type="RefSeq" id="XP_022252264.1">
    <property type="nucleotide sequence ID" value="XM_022396556.1"/>
</dbReference>
<accession>A0ABM1T8Q8</accession>
<feature type="non-terminal residue" evidence="3">
    <location>
        <position position="219"/>
    </location>
</feature>
<sequence>MWKKFIALVVISVVLNKRGLIWAGTSNTPWKNAILDLVAEPSYRSLKLKWKYFDLPEPKVYKVNLCEVSEWYSQYRCSERPLSLVDTNLPRYSHDVIISHQRGEYEALIEGLRMSTNYSLSVRPETDDIPESPELENIYPEKLTVSPKVFITTKGFSARASRCLPNISEVIVNTGPNFGGKIVAENAFDGRCAVYGNRSSSQESYKIQIIHNICGSKIV</sequence>
<name>A0ABM1T8Q8_LIMPO</name>
<feature type="chain" id="PRO_5045586363" evidence="1">
    <location>
        <begin position="24"/>
        <end position="219"/>
    </location>
</feature>
<organism evidence="2 3">
    <name type="scientific">Limulus polyphemus</name>
    <name type="common">Atlantic horseshoe crab</name>
    <dbReference type="NCBI Taxonomy" id="6850"/>
    <lineage>
        <taxon>Eukaryota</taxon>
        <taxon>Metazoa</taxon>
        <taxon>Ecdysozoa</taxon>
        <taxon>Arthropoda</taxon>
        <taxon>Chelicerata</taxon>
        <taxon>Merostomata</taxon>
        <taxon>Xiphosura</taxon>
        <taxon>Limulidae</taxon>
        <taxon>Limulus</taxon>
    </lineage>
</organism>
<dbReference type="Proteomes" id="UP000694941">
    <property type="component" value="Unplaced"/>
</dbReference>
<reference evidence="3" key="1">
    <citation type="submission" date="2025-08" db="UniProtKB">
        <authorList>
            <consortium name="RefSeq"/>
        </authorList>
    </citation>
    <scope>IDENTIFICATION</scope>
    <source>
        <tissue evidence="3">Muscle</tissue>
    </source>
</reference>
<evidence type="ECO:0000256" key="1">
    <source>
        <dbReference type="SAM" id="SignalP"/>
    </source>
</evidence>
<protein>
    <submittedName>
        <fullName evidence="3">Uncharacterized protein LOC111087968</fullName>
    </submittedName>
</protein>
<dbReference type="GeneID" id="111087968"/>
<proteinExistence type="predicted"/>
<evidence type="ECO:0000313" key="2">
    <source>
        <dbReference type="Proteomes" id="UP000694941"/>
    </source>
</evidence>
<evidence type="ECO:0000313" key="3">
    <source>
        <dbReference type="RefSeq" id="XP_022252264.1"/>
    </source>
</evidence>
<keyword evidence="2" id="KW-1185">Reference proteome</keyword>
<gene>
    <name evidence="3" type="primary">LOC111087968</name>
</gene>
<keyword evidence="1" id="KW-0732">Signal</keyword>